<gene>
    <name evidence="9" type="ORF">KSP40_PGU004400</name>
</gene>
<evidence type="ECO:0000256" key="2">
    <source>
        <dbReference type="ARBA" id="ARBA00010261"/>
    </source>
</evidence>
<reference evidence="9 10" key="1">
    <citation type="journal article" date="2022" name="Nat. Plants">
        <title>Genomes of leafy and leafless Platanthera orchids illuminate the evolution of mycoheterotrophy.</title>
        <authorList>
            <person name="Li M.H."/>
            <person name="Liu K.W."/>
            <person name="Li Z."/>
            <person name="Lu H.C."/>
            <person name="Ye Q.L."/>
            <person name="Zhang D."/>
            <person name="Wang J.Y."/>
            <person name="Li Y.F."/>
            <person name="Zhong Z.M."/>
            <person name="Liu X."/>
            <person name="Yu X."/>
            <person name="Liu D.K."/>
            <person name="Tu X.D."/>
            <person name="Liu B."/>
            <person name="Hao Y."/>
            <person name="Liao X.Y."/>
            <person name="Jiang Y.T."/>
            <person name="Sun W.H."/>
            <person name="Chen J."/>
            <person name="Chen Y.Q."/>
            <person name="Ai Y."/>
            <person name="Zhai J.W."/>
            <person name="Wu S.S."/>
            <person name="Zhou Z."/>
            <person name="Hsiao Y.Y."/>
            <person name="Wu W.L."/>
            <person name="Chen Y.Y."/>
            <person name="Lin Y.F."/>
            <person name="Hsu J.L."/>
            <person name="Li C.Y."/>
            <person name="Wang Z.W."/>
            <person name="Zhao X."/>
            <person name="Zhong W.Y."/>
            <person name="Ma X.K."/>
            <person name="Ma L."/>
            <person name="Huang J."/>
            <person name="Chen G.Z."/>
            <person name="Huang M.Z."/>
            <person name="Huang L."/>
            <person name="Peng D.H."/>
            <person name="Luo Y.B."/>
            <person name="Zou S.Q."/>
            <person name="Chen S.P."/>
            <person name="Lan S."/>
            <person name="Tsai W.C."/>
            <person name="Van de Peer Y."/>
            <person name="Liu Z.J."/>
        </authorList>
    </citation>
    <scope>NUCLEOTIDE SEQUENCE [LARGE SCALE GENOMIC DNA]</scope>
    <source>
        <strain evidence="9">Lor288</strain>
    </source>
</reference>
<dbReference type="PANTHER" id="PTHR12653">
    <property type="entry name" value="NADH-UBIQUINONE OXIDOREDUCTASE 13 KD-B SUBUNIT"/>
    <property type="match status" value="1"/>
</dbReference>
<evidence type="ECO:0000256" key="1">
    <source>
        <dbReference type="ARBA" id="ARBA00004443"/>
    </source>
</evidence>
<organism evidence="9 10">
    <name type="scientific">Platanthera guangdongensis</name>
    <dbReference type="NCBI Taxonomy" id="2320717"/>
    <lineage>
        <taxon>Eukaryota</taxon>
        <taxon>Viridiplantae</taxon>
        <taxon>Streptophyta</taxon>
        <taxon>Embryophyta</taxon>
        <taxon>Tracheophyta</taxon>
        <taxon>Spermatophyta</taxon>
        <taxon>Magnoliopsida</taxon>
        <taxon>Liliopsida</taxon>
        <taxon>Asparagales</taxon>
        <taxon>Orchidaceae</taxon>
        <taxon>Orchidoideae</taxon>
        <taxon>Orchideae</taxon>
        <taxon>Orchidinae</taxon>
        <taxon>Platanthera</taxon>
    </lineage>
</organism>
<evidence type="ECO:0000256" key="7">
    <source>
        <dbReference type="ARBA" id="ARBA00023128"/>
    </source>
</evidence>
<keyword evidence="10" id="KW-1185">Reference proteome</keyword>
<keyword evidence="7" id="KW-0496">Mitochondrion</keyword>
<comment type="similarity">
    <text evidence="2">Belongs to the complex I NDUFA5 subunit family.</text>
</comment>
<evidence type="ECO:0000256" key="5">
    <source>
        <dbReference type="ARBA" id="ARBA00022792"/>
    </source>
</evidence>
<keyword evidence="4" id="KW-0679">Respiratory chain</keyword>
<comment type="subcellular location">
    <subcellularLocation>
        <location evidence="1">Mitochondrion inner membrane</location>
        <topology evidence="1">Peripheral membrane protein</topology>
        <orientation evidence="1">Matrix side</orientation>
    </subcellularLocation>
</comment>
<dbReference type="PANTHER" id="PTHR12653:SF0">
    <property type="entry name" value="NADH DEHYDROGENASE [UBIQUINONE] 1 ALPHA SUBCOMPLEX SUBUNIT 5"/>
    <property type="match status" value="1"/>
</dbReference>
<dbReference type="Proteomes" id="UP001412067">
    <property type="component" value="Unassembled WGS sequence"/>
</dbReference>
<name>A0ABR2LNZ2_9ASPA</name>
<comment type="caution">
    <text evidence="9">The sequence shown here is derived from an EMBL/GenBank/DDBJ whole genome shotgun (WGS) entry which is preliminary data.</text>
</comment>
<keyword evidence="5" id="KW-0999">Mitochondrion inner membrane</keyword>
<evidence type="ECO:0000313" key="10">
    <source>
        <dbReference type="Proteomes" id="UP001412067"/>
    </source>
</evidence>
<dbReference type="Pfam" id="PF04716">
    <property type="entry name" value="ETC_C1_NDUFA5"/>
    <property type="match status" value="1"/>
</dbReference>
<evidence type="ECO:0000256" key="8">
    <source>
        <dbReference type="ARBA" id="ARBA00023136"/>
    </source>
</evidence>
<evidence type="ECO:0000256" key="6">
    <source>
        <dbReference type="ARBA" id="ARBA00022982"/>
    </source>
</evidence>
<keyword evidence="8" id="KW-0472">Membrane</keyword>
<evidence type="ECO:0000256" key="4">
    <source>
        <dbReference type="ARBA" id="ARBA00022660"/>
    </source>
</evidence>
<sequence length="88" mass="10261">MFLRRNMTSGIWSILMMKVKETVRIVGFEVVPNWQVVMITLYKKPLTEIKAVPKEEGYRKAMESFANHPLRACDYSVGVNSVLRSNYY</sequence>
<dbReference type="InterPro" id="IPR006806">
    <property type="entry name" value="NDUFA5"/>
</dbReference>
<proteinExistence type="inferred from homology"/>
<evidence type="ECO:0000256" key="3">
    <source>
        <dbReference type="ARBA" id="ARBA00022448"/>
    </source>
</evidence>
<protein>
    <submittedName>
        <fullName evidence="9">Uncharacterized protein</fullName>
    </submittedName>
</protein>
<dbReference type="EMBL" id="JBBWWR010000017">
    <property type="protein sequence ID" value="KAK8945744.1"/>
    <property type="molecule type" value="Genomic_DNA"/>
</dbReference>
<evidence type="ECO:0000313" key="9">
    <source>
        <dbReference type="EMBL" id="KAK8945744.1"/>
    </source>
</evidence>
<keyword evidence="3" id="KW-0813">Transport</keyword>
<keyword evidence="6" id="KW-0249">Electron transport</keyword>
<accession>A0ABR2LNZ2</accession>